<dbReference type="AlphaFoldDB" id="A0A0K1QWU4"/>
<name>A0A0K1QWU4_PSEFL</name>
<dbReference type="Proteomes" id="UP000017175">
    <property type="component" value="Chromosome"/>
</dbReference>
<protein>
    <submittedName>
        <fullName evidence="1">Uncharacterized protein</fullName>
    </submittedName>
</protein>
<dbReference type="RefSeq" id="WP_017340071.1">
    <property type="nucleotide sequence ID" value="NZ_CP010945.1"/>
</dbReference>
<dbReference type="EMBL" id="CP010945">
    <property type="protein sequence ID" value="AKV10142.1"/>
    <property type="molecule type" value="Genomic_DNA"/>
</dbReference>
<evidence type="ECO:0000313" key="1">
    <source>
        <dbReference type="EMBL" id="AKV10142.1"/>
    </source>
</evidence>
<reference evidence="1 2" key="1">
    <citation type="journal article" date="2012" name="J. Bacteriol.">
        <title>Draft genome sequence of the cyanide-utilizing bacterium Pseudomonas fluorescens strain NCIMB 11764.</title>
        <authorList>
            <person name="Vilo C.A."/>
            <person name="Benedik M.J."/>
            <person name="Kunz D.A."/>
            <person name="Dong Q."/>
        </authorList>
    </citation>
    <scope>NUCLEOTIDE SEQUENCE [LARGE SCALE GENOMIC DNA]</scope>
    <source>
        <strain evidence="1 2">NCIMB 11764</strain>
    </source>
</reference>
<accession>A0A0K1QWU4</accession>
<sequence>MYISIAAAAAAIGSAVTKKTDMPKVENTSQDSYSLIFFMFPNMRCTKFSQSLQDNSPAPVVLVSNQWQCRD</sequence>
<proteinExistence type="predicted"/>
<evidence type="ECO:0000313" key="2">
    <source>
        <dbReference type="Proteomes" id="UP000017175"/>
    </source>
</evidence>
<organism evidence="1 2">
    <name type="scientific">Pseudomonas fluorescens NCIMB 11764</name>
    <dbReference type="NCBI Taxonomy" id="1221522"/>
    <lineage>
        <taxon>Bacteria</taxon>
        <taxon>Pseudomonadati</taxon>
        <taxon>Pseudomonadota</taxon>
        <taxon>Gammaproteobacteria</taxon>
        <taxon>Pseudomonadales</taxon>
        <taxon>Pseudomonadaceae</taxon>
        <taxon>Pseudomonas</taxon>
    </lineage>
</organism>
<gene>
    <name evidence="1" type="ORF">B723_28585</name>
</gene>